<protein>
    <submittedName>
        <fullName evidence="1">SIMPL domain-containing protein</fullName>
    </submittedName>
</protein>
<gene>
    <name evidence="1" type="ORF">Q5741_19175</name>
</gene>
<dbReference type="Gene3D" id="3.30.110.170">
    <property type="entry name" value="Protein of unknown function (DUF541), domain 1"/>
    <property type="match status" value="1"/>
</dbReference>
<evidence type="ECO:0000313" key="2">
    <source>
        <dbReference type="Proteomes" id="UP001240171"/>
    </source>
</evidence>
<evidence type="ECO:0000313" key="1">
    <source>
        <dbReference type="EMBL" id="MDO7908518.1"/>
    </source>
</evidence>
<name>A0ABT9CLN4_9BACL</name>
<dbReference type="RefSeq" id="WP_305025737.1">
    <property type="nucleotide sequence ID" value="NZ_JAUQTB010000017.1"/>
</dbReference>
<organism evidence="1 2">
    <name type="scientific">Paenibacillus lacisoli</name>
    <dbReference type="NCBI Taxonomy" id="3064525"/>
    <lineage>
        <taxon>Bacteria</taxon>
        <taxon>Bacillati</taxon>
        <taxon>Bacillota</taxon>
        <taxon>Bacilli</taxon>
        <taxon>Bacillales</taxon>
        <taxon>Paenibacillaceae</taxon>
        <taxon>Paenibacillus</taxon>
    </lineage>
</organism>
<dbReference type="Proteomes" id="UP001240171">
    <property type="component" value="Unassembled WGS sequence"/>
</dbReference>
<accession>A0ABT9CLN4</accession>
<proteinExistence type="predicted"/>
<dbReference type="Pfam" id="PF04402">
    <property type="entry name" value="SIMPL"/>
    <property type="match status" value="1"/>
</dbReference>
<dbReference type="InterPro" id="IPR052022">
    <property type="entry name" value="26kDa_periplasmic_antigen"/>
</dbReference>
<reference evidence="1 2" key="1">
    <citation type="submission" date="2023-07" db="EMBL/GenBank/DDBJ databases">
        <title>Paenibacillus sp. JX-17 nov. isolated from soil.</title>
        <authorList>
            <person name="Wan Y."/>
            <person name="Liu B."/>
        </authorList>
    </citation>
    <scope>NUCLEOTIDE SEQUENCE [LARGE SCALE GENOMIC DNA]</scope>
    <source>
        <strain evidence="1 2">JX-17</strain>
    </source>
</reference>
<dbReference type="InterPro" id="IPR007497">
    <property type="entry name" value="SIMPL/DUF541"/>
</dbReference>
<dbReference type="EMBL" id="JAUQTB010000017">
    <property type="protein sequence ID" value="MDO7908518.1"/>
    <property type="molecule type" value="Genomic_DNA"/>
</dbReference>
<keyword evidence="2" id="KW-1185">Reference proteome</keyword>
<dbReference type="Gene3D" id="3.30.70.2970">
    <property type="entry name" value="Protein of unknown function (DUF541), domain 2"/>
    <property type="match status" value="1"/>
</dbReference>
<comment type="caution">
    <text evidence="1">The sequence shown here is derived from an EMBL/GenBank/DDBJ whole genome shotgun (WGS) entry which is preliminary data.</text>
</comment>
<dbReference type="PANTHER" id="PTHR34387">
    <property type="entry name" value="SLR1258 PROTEIN"/>
    <property type="match status" value="1"/>
</dbReference>
<dbReference type="PANTHER" id="PTHR34387:SF2">
    <property type="entry name" value="SLR1258 PROTEIN"/>
    <property type="match status" value="1"/>
</dbReference>
<sequence>MNRMSRMAGTILVAGTLLVGGTGVSALLGGTPAYAAELQDVQRNVISVSGKGELKVKPDIAYLSIGVQAQAETAASAQKAVAAKMAKINDALKNTWKISGDDIRTDQFYVQPNYTYNEKEGQKLKSYTAYHSLSVNYRDLTKVGQLLDAVSAAGANSIGNVKFSVENPDQYEEQVIAKAMANADMKAGAIAKAAKRQLGIVLNVDMGSAAVPITMSEANMKMSYDTASSAGSATQAQPGQVIISTLLNVQYEMK</sequence>